<dbReference type="PANTHER" id="PTHR20902">
    <property type="entry name" value="41-2 PROTEIN ANTIGEN-RELATED"/>
    <property type="match status" value="1"/>
</dbReference>
<dbReference type="AlphaFoldDB" id="L0AVJ5"/>
<dbReference type="STRING" id="1537102.L0AVJ5"/>
<keyword evidence="6" id="KW-0931">ER-Golgi transport</keyword>
<sequence length="91" mass="10619">MGIEVGVRILELLTLREKITTRFKNVIALLTFVANSVWKYLFGHSAVLLRGKEDSSEFMLNDKEFQITKYISMPKVCLNEYIMGVMELRWT</sequence>
<dbReference type="GO" id="GO:1990070">
    <property type="term" value="C:TRAPPI protein complex"/>
    <property type="evidence" value="ECO:0007669"/>
    <property type="project" value="TreeGrafter"/>
</dbReference>
<dbReference type="Pfam" id="PF04051">
    <property type="entry name" value="TRAPP"/>
    <property type="match status" value="1"/>
</dbReference>
<dbReference type="InterPro" id="IPR024096">
    <property type="entry name" value="NO_sig/Golgi_transp_ligand-bd"/>
</dbReference>
<gene>
    <name evidence="8" type="ORF">BEWA_024190</name>
</gene>
<dbReference type="InterPro" id="IPR007194">
    <property type="entry name" value="TRAPP_component"/>
</dbReference>
<keyword evidence="5" id="KW-0256">Endoplasmic reticulum</keyword>
<dbReference type="GO" id="GO:1990071">
    <property type="term" value="C:TRAPPII protein complex"/>
    <property type="evidence" value="ECO:0007669"/>
    <property type="project" value="TreeGrafter"/>
</dbReference>
<dbReference type="GeneID" id="15807061"/>
<evidence type="ECO:0000256" key="6">
    <source>
        <dbReference type="ARBA" id="ARBA00022892"/>
    </source>
</evidence>
<dbReference type="EMBL" id="CP001669">
    <property type="protein sequence ID" value="AFZ79570.1"/>
    <property type="molecule type" value="Genomic_DNA"/>
</dbReference>
<dbReference type="OrthoDB" id="10254842at2759"/>
<dbReference type="KEGG" id="beq:BEWA_024190"/>
<reference evidence="8 9" key="1">
    <citation type="journal article" date="2012" name="BMC Genomics">
        <title>Comparative genomic analysis and phylogenetic position of Theileria equi.</title>
        <authorList>
            <person name="Kappmeyer L.S."/>
            <person name="Thiagarajan M."/>
            <person name="Herndon D.R."/>
            <person name="Ramsay J.D."/>
            <person name="Caler E."/>
            <person name="Djikeng A."/>
            <person name="Gillespie J.J."/>
            <person name="Lau A.O."/>
            <person name="Roalson E.H."/>
            <person name="Silva J.C."/>
            <person name="Silva M.G."/>
            <person name="Suarez C.E."/>
            <person name="Ueti M.W."/>
            <person name="Nene V.M."/>
            <person name="Mealey R.H."/>
            <person name="Knowles D.P."/>
            <person name="Brayton K.A."/>
        </authorList>
    </citation>
    <scope>NUCLEOTIDE SEQUENCE [LARGE SCALE GENOMIC DNA]</scope>
    <source>
        <strain evidence="8 9">WA</strain>
    </source>
</reference>
<evidence type="ECO:0000313" key="9">
    <source>
        <dbReference type="Proteomes" id="UP000031512"/>
    </source>
</evidence>
<protein>
    <submittedName>
        <fullName evidence="8">Uncharacterized protein</fullName>
    </submittedName>
</protein>
<dbReference type="GO" id="GO:0005783">
    <property type="term" value="C:endoplasmic reticulum"/>
    <property type="evidence" value="ECO:0007669"/>
    <property type="project" value="UniProtKB-SubCell"/>
</dbReference>
<keyword evidence="4" id="KW-0813">Transport</keyword>
<organism evidence="8 9">
    <name type="scientific">Theileria equi strain WA</name>
    <dbReference type="NCBI Taxonomy" id="1537102"/>
    <lineage>
        <taxon>Eukaryota</taxon>
        <taxon>Sar</taxon>
        <taxon>Alveolata</taxon>
        <taxon>Apicomplexa</taxon>
        <taxon>Aconoidasida</taxon>
        <taxon>Piroplasmida</taxon>
        <taxon>Theileriidae</taxon>
        <taxon>Theileria</taxon>
    </lineage>
</organism>
<dbReference type="GO" id="GO:1990072">
    <property type="term" value="C:TRAPPIII protein complex"/>
    <property type="evidence" value="ECO:0007669"/>
    <property type="project" value="TreeGrafter"/>
</dbReference>
<evidence type="ECO:0000256" key="7">
    <source>
        <dbReference type="ARBA" id="ARBA00023034"/>
    </source>
</evidence>
<dbReference type="Proteomes" id="UP000031512">
    <property type="component" value="Chromosome 1"/>
</dbReference>
<comment type="similarity">
    <text evidence="3">Belongs to the TRAPP small subunits family. BET3 subfamily.</text>
</comment>
<comment type="subcellular location">
    <subcellularLocation>
        <location evidence="1">Endoplasmic reticulum</location>
    </subcellularLocation>
    <subcellularLocation>
        <location evidence="2">Golgi apparatus</location>
    </subcellularLocation>
</comment>
<keyword evidence="9" id="KW-1185">Reference proteome</keyword>
<evidence type="ECO:0000313" key="8">
    <source>
        <dbReference type="EMBL" id="AFZ79570.1"/>
    </source>
</evidence>
<evidence type="ECO:0000256" key="4">
    <source>
        <dbReference type="ARBA" id="ARBA00022448"/>
    </source>
</evidence>
<dbReference type="VEuPathDB" id="PiroplasmaDB:BEWA_024190"/>
<dbReference type="RefSeq" id="XP_004829236.1">
    <property type="nucleotide sequence ID" value="XM_004829179.1"/>
</dbReference>
<evidence type="ECO:0000256" key="1">
    <source>
        <dbReference type="ARBA" id="ARBA00004240"/>
    </source>
</evidence>
<accession>L0AVJ5</accession>
<keyword evidence="7" id="KW-0333">Golgi apparatus</keyword>
<dbReference type="eggNOG" id="KOG3315">
    <property type="taxonomic scope" value="Eukaryota"/>
</dbReference>
<evidence type="ECO:0000256" key="3">
    <source>
        <dbReference type="ARBA" id="ARBA00006218"/>
    </source>
</evidence>
<dbReference type="PANTHER" id="PTHR20902:SF0">
    <property type="entry name" value="TRAFFICKING PROTEIN PARTICLE COMPLEX SUBUNIT 5"/>
    <property type="match status" value="1"/>
</dbReference>
<dbReference type="Gene3D" id="3.30.1380.20">
    <property type="entry name" value="Trafficking protein particle complex subunit 3"/>
    <property type="match status" value="1"/>
</dbReference>
<dbReference type="InterPro" id="IPR016696">
    <property type="entry name" value="TRAPP-I_su5"/>
</dbReference>
<dbReference type="SUPFAM" id="SSF111126">
    <property type="entry name" value="Ligand-binding domain in the NO signalling and Golgi transport"/>
    <property type="match status" value="1"/>
</dbReference>
<evidence type="ECO:0000256" key="5">
    <source>
        <dbReference type="ARBA" id="ARBA00022824"/>
    </source>
</evidence>
<evidence type="ECO:0000256" key="2">
    <source>
        <dbReference type="ARBA" id="ARBA00004555"/>
    </source>
</evidence>
<proteinExistence type="inferred from homology"/>
<name>L0AVJ5_THEEQ</name>
<dbReference type="GO" id="GO:0006888">
    <property type="term" value="P:endoplasmic reticulum to Golgi vesicle-mediated transport"/>
    <property type="evidence" value="ECO:0007669"/>
    <property type="project" value="TreeGrafter"/>
</dbReference>